<feature type="modified residue" description="4-aspartylphosphate" evidence="6">
    <location>
        <position position="58"/>
    </location>
</feature>
<evidence type="ECO:0000256" key="3">
    <source>
        <dbReference type="ARBA" id="ARBA00023015"/>
    </source>
</evidence>
<protein>
    <submittedName>
        <fullName evidence="10">Signal transduction response regulator, receiver domain</fullName>
    </submittedName>
</protein>
<dbReference type="CDD" id="cd00383">
    <property type="entry name" value="trans_reg_C"/>
    <property type="match status" value="1"/>
</dbReference>
<dbReference type="PATRIC" id="fig|1204738.3.peg.3867"/>
<dbReference type="PROSITE" id="PS50110">
    <property type="entry name" value="RESPONSE_REGULATORY"/>
    <property type="match status" value="1"/>
</dbReference>
<sequence>MPIEGISMRALLIEDDPLLGDGIKTALEREGYAVDWFMLGREAISAIGSEAFSVIILDLGLPDMDGMQVLNLLREQSTLPILILTARDAMEDRIGGLDAGADDYVLKPFNLQELLARLRVVMRRAEGRASQILTLGALSIDEARHAVSWRGKDVKLGRREYALLLELARHPDRVLSRPRLENLLYGWGEEVESNTVEVHIHHLRKKLEKHLIINVRGIGYRLDSQAQ</sequence>
<dbReference type="Proteomes" id="UP000011651">
    <property type="component" value="Unassembled WGS sequence"/>
</dbReference>
<feature type="domain" description="OmpR/PhoB-type" evidence="9">
    <location>
        <begin position="130"/>
        <end position="224"/>
    </location>
</feature>
<evidence type="ECO:0000256" key="2">
    <source>
        <dbReference type="ARBA" id="ARBA00023012"/>
    </source>
</evidence>
<evidence type="ECO:0000313" key="10">
    <source>
        <dbReference type="EMBL" id="ELY20719.1"/>
    </source>
</evidence>
<dbReference type="PANTHER" id="PTHR48111">
    <property type="entry name" value="REGULATOR OF RPOS"/>
    <property type="match status" value="1"/>
</dbReference>
<gene>
    <name evidence="10" type="ORF">HALTITAN_2562</name>
</gene>
<evidence type="ECO:0000256" key="4">
    <source>
        <dbReference type="ARBA" id="ARBA00023125"/>
    </source>
</evidence>
<dbReference type="GO" id="GO:0000976">
    <property type="term" value="F:transcription cis-regulatory region binding"/>
    <property type="evidence" value="ECO:0007669"/>
    <property type="project" value="TreeGrafter"/>
</dbReference>
<keyword evidence="5" id="KW-0804">Transcription</keyword>
<dbReference type="GO" id="GO:0005829">
    <property type="term" value="C:cytosol"/>
    <property type="evidence" value="ECO:0007669"/>
    <property type="project" value="TreeGrafter"/>
</dbReference>
<dbReference type="CDD" id="cd17624">
    <property type="entry name" value="REC_OmpR_PmrA-like"/>
    <property type="match status" value="1"/>
</dbReference>
<dbReference type="EMBL" id="AOPO01000013">
    <property type="protein sequence ID" value="ELY20719.1"/>
    <property type="molecule type" value="Genomic_DNA"/>
</dbReference>
<dbReference type="InterPro" id="IPR001867">
    <property type="entry name" value="OmpR/PhoB-type_DNA-bd"/>
</dbReference>
<keyword evidence="4 7" id="KW-0238">DNA-binding</keyword>
<dbReference type="Gene3D" id="3.40.50.2300">
    <property type="match status" value="1"/>
</dbReference>
<dbReference type="SUPFAM" id="SSF52172">
    <property type="entry name" value="CheY-like"/>
    <property type="match status" value="1"/>
</dbReference>
<feature type="DNA-binding region" description="OmpR/PhoB-type" evidence="7">
    <location>
        <begin position="130"/>
        <end position="224"/>
    </location>
</feature>
<dbReference type="AlphaFoldDB" id="L9U764"/>
<evidence type="ECO:0000256" key="6">
    <source>
        <dbReference type="PROSITE-ProRule" id="PRU00169"/>
    </source>
</evidence>
<evidence type="ECO:0000256" key="5">
    <source>
        <dbReference type="ARBA" id="ARBA00023163"/>
    </source>
</evidence>
<feature type="domain" description="Response regulatory" evidence="8">
    <location>
        <begin position="9"/>
        <end position="122"/>
    </location>
</feature>
<proteinExistence type="predicted"/>
<dbReference type="PANTHER" id="PTHR48111:SF67">
    <property type="entry name" value="TRANSCRIPTIONAL REGULATORY PROTEIN TCTD"/>
    <property type="match status" value="1"/>
</dbReference>
<reference evidence="10 11" key="1">
    <citation type="journal article" date="2013" name="Genome Announc.">
        <title>Draft Genome of the Marine Gammaproteobacterium Halomonas titanicae.</title>
        <authorList>
            <person name="Sanchez-Porro C."/>
            <person name="de la Haba R.R."/>
            <person name="Cruz-Hernandez N."/>
            <person name="Gonzalez J.M."/>
            <person name="Reyes-Guirao C."/>
            <person name="Navarro-Sampedro L."/>
            <person name="Carballo M."/>
            <person name="Ventosa A."/>
        </authorList>
    </citation>
    <scope>NUCLEOTIDE SEQUENCE [LARGE SCALE GENOMIC DNA]</scope>
    <source>
        <strain evidence="10 11">BH1</strain>
    </source>
</reference>
<evidence type="ECO:0000259" key="8">
    <source>
        <dbReference type="PROSITE" id="PS50110"/>
    </source>
</evidence>
<evidence type="ECO:0000256" key="7">
    <source>
        <dbReference type="PROSITE-ProRule" id="PRU01091"/>
    </source>
</evidence>
<comment type="caution">
    <text evidence="10">The sequence shown here is derived from an EMBL/GenBank/DDBJ whole genome shotgun (WGS) entry which is preliminary data.</text>
</comment>
<keyword evidence="3" id="KW-0805">Transcription regulation</keyword>
<dbReference type="InterPro" id="IPR016032">
    <property type="entry name" value="Sig_transdc_resp-reg_C-effctor"/>
</dbReference>
<evidence type="ECO:0000313" key="11">
    <source>
        <dbReference type="Proteomes" id="UP000011651"/>
    </source>
</evidence>
<keyword evidence="1 6" id="KW-0597">Phosphoprotein</keyword>
<dbReference type="Gene3D" id="6.10.250.690">
    <property type="match status" value="1"/>
</dbReference>
<dbReference type="GO" id="GO:0000156">
    <property type="term" value="F:phosphorelay response regulator activity"/>
    <property type="evidence" value="ECO:0007669"/>
    <property type="project" value="TreeGrafter"/>
</dbReference>
<dbReference type="GO" id="GO:0006355">
    <property type="term" value="P:regulation of DNA-templated transcription"/>
    <property type="evidence" value="ECO:0007669"/>
    <property type="project" value="InterPro"/>
</dbReference>
<dbReference type="GO" id="GO:0032993">
    <property type="term" value="C:protein-DNA complex"/>
    <property type="evidence" value="ECO:0007669"/>
    <property type="project" value="TreeGrafter"/>
</dbReference>
<dbReference type="SUPFAM" id="SSF46894">
    <property type="entry name" value="C-terminal effector domain of the bipartite response regulators"/>
    <property type="match status" value="1"/>
</dbReference>
<dbReference type="Gene3D" id="1.10.10.10">
    <property type="entry name" value="Winged helix-like DNA-binding domain superfamily/Winged helix DNA-binding domain"/>
    <property type="match status" value="1"/>
</dbReference>
<dbReference type="Pfam" id="PF00072">
    <property type="entry name" value="Response_reg"/>
    <property type="match status" value="1"/>
</dbReference>
<evidence type="ECO:0000259" key="9">
    <source>
        <dbReference type="PROSITE" id="PS51755"/>
    </source>
</evidence>
<dbReference type="SMART" id="SM00448">
    <property type="entry name" value="REC"/>
    <property type="match status" value="1"/>
</dbReference>
<dbReference type="SMART" id="SM00862">
    <property type="entry name" value="Trans_reg_C"/>
    <property type="match status" value="1"/>
</dbReference>
<dbReference type="FunFam" id="3.40.50.2300:FF:000002">
    <property type="entry name" value="DNA-binding response regulator PhoP"/>
    <property type="match status" value="1"/>
</dbReference>
<keyword evidence="2" id="KW-0902">Two-component regulatory system</keyword>
<evidence type="ECO:0000256" key="1">
    <source>
        <dbReference type="ARBA" id="ARBA00022553"/>
    </source>
</evidence>
<dbReference type="InterPro" id="IPR011006">
    <property type="entry name" value="CheY-like_superfamily"/>
</dbReference>
<organism evidence="10 11">
    <name type="scientific">Vreelandella titanicae BH1</name>
    <dbReference type="NCBI Taxonomy" id="1204738"/>
    <lineage>
        <taxon>Bacteria</taxon>
        <taxon>Pseudomonadati</taxon>
        <taxon>Pseudomonadota</taxon>
        <taxon>Gammaproteobacteria</taxon>
        <taxon>Oceanospirillales</taxon>
        <taxon>Halomonadaceae</taxon>
        <taxon>Vreelandella</taxon>
    </lineage>
</organism>
<dbReference type="InterPro" id="IPR001789">
    <property type="entry name" value="Sig_transdc_resp-reg_receiver"/>
</dbReference>
<dbReference type="InterPro" id="IPR039420">
    <property type="entry name" value="WalR-like"/>
</dbReference>
<accession>L9U764</accession>
<dbReference type="InterPro" id="IPR036388">
    <property type="entry name" value="WH-like_DNA-bd_sf"/>
</dbReference>
<dbReference type="Pfam" id="PF00486">
    <property type="entry name" value="Trans_reg_C"/>
    <property type="match status" value="1"/>
</dbReference>
<dbReference type="PROSITE" id="PS51755">
    <property type="entry name" value="OMPR_PHOB"/>
    <property type="match status" value="1"/>
</dbReference>
<name>L9U764_9GAMM</name>